<accession>A0A1W7CSL0</accession>
<evidence type="ECO:0000256" key="4">
    <source>
        <dbReference type="ARBA" id="ARBA00023125"/>
    </source>
</evidence>
<dbReference type="InterPro" id="IPR039425">
    <property type="entry name" value="RNA_pol_sigma-70-like"/>
</dbReference>
<dbReference type="InterPro" id="IPR013324">
    <property type="entry name" value="RNA_pol_sigma_r3/r4-like"/>
</dbReference>
<evidence type="ECO:0000256" key="6">
    <source>
        <dbReference type="SAM" id="MobiDB-lite"/>
    </source>
</evidence>
<dbReference type="GO" id="GO:0016987">
    <property type="term" value="F:sigma factor activity"/>
    <property type="evidence" value="ECO:0007669"/>
    <property type="project" value="UniProtKB-KW"/>
</dbReference>
<dbReference type="KEGG" id="smao:CAG99_01690"/>
<evidence type="ECO:0000256" key="5">
    <source>
        <dbReference type="ARBA" id="ARBA00023163"/>
    </source>
</evidence>
<dbReference type="OrthoDB" id="4350410at2"/>
<feature type="region of interest" description="Disordered" evidence="6">
    <location>
        <begin position="1"/>
        <end position="23"/>
    </location>
</feature>
<dbReference type="PROSITE" id="PS00622">
    <property type="entry name" value="HTH_LUXR_1"/>
    <property type="match status" value="1"/>
</dbReference>
<keyword evidence="4" id="KW-0238">DNA-binding</keyword>
<dbReference type="Pfam" id="PF08281">
    <property type="entry name" value="Sigma70_r4_2"/>
    <property type="match status" value="1"/>
</dbReference>
<name>A0A1W7CSL0_9ACTN</name>
<sequence>MAEDAQEASHSPDPGPPPPVHAPVELPLEAEAFYLAHEQPYRSYAQAHLGNRRLAEEVVHRVFDELLSTWEELLREGQLEQRAWSVLRRTVREELEYQGRLPAYLVDGPVALLLRAAQDRLAELDSVHGVFAAIAQLSPRQCDVIVLRHILGHSTRAVAGFMGLDERTVDYHHRRAKERLRVLLRLPADPAPGTPQEEEHP</sequence>
<dbReference type="GO" id="GO:0006352">
    <property type="term" value="P:DNA-templated transcription initiation"/>
    <property type="evidence" value="ECO:0007669"/>
    <property type="project" value="InterPro"/>
</dbReference>
<dbReference type="Gene3D" id="1.10.10.10">
    <property type="entry name" value="Winged helix-like DNA-binding domain superfamily/Winged helix DNA-binding domain"/>
    <property type="match status" value="1"/>
</dbReference>
<organism evidence="8 9">
    <name type="scientific">Streptomyces marincola</name>
    <dbReference type="NCBI Taxonomy" id="2878388"/>
    <lineage>
        <taxon>Bacteria</taxon>
        <taxon>Bacillati</taxon>
        <taxon>Actinomycetota</taxon>
        <taxon>Actinomycetes</taxon>
        <taxon>Kitasatosporales</taxon>
        <taxon>Streptomycetaceae</taxon>
        <taxon>Streptomyces</taxon>
    </lineage>
</organism>
<evidence type="ECO:0000256" key="1">
    <source>
        <dbReference type="ARBA" id="ARBA00010641"/>
    </source>
</evidence>
<keyword evidence="2" id="KW-0805">Transcription regulation</keyword>
<evidence type="ECO:0000313" key="8">
    <source>
        <dbReference type="EMBL" id="ARQ67712.1"/>
    </source>
</evidence>
<dbReference type="InterPro" id="IPR036388">
    <property type="entry name" value="WH-like_DNA-bd_sf"/>
</dbReference>
<proteinExistence type="inferred from homology"/>
<dbReference type="RefSeq" id="WP_086157235.1">
    <property type="nucleotide sequence ID" value="NZ_CP021121.1"/>
</dbReference>
<dbReference type="AlphaFoldDB" id="A0A1W7CSL0"/>
<evidence type="ECO:0000313" key="9">
    <source>
        <dbReference type="Proteomes" id="UP000194218"/>
    </source>
</evidence>
<dbReference type="PANTHER" id="PTHR43133:SF8">
    <property type="entry name" value="RNA POLYMERASE SIGMA FACTOR HI_1459-RELATED"/>
    <property type="match status" value="1"/>
</dbReference>
<dbReference type="EMBL" id="CP021121">
    <property type="protein sequence ID" value="ARQ67712.1"/>
    <property type="molecule type" value="Genomic_DNA"/>
</dbReference>
<evidence type="ECO:0000259" key="7">
    <source>
        <dbReference type="PROSITE" id="PS00622"/>
    </source>
</evidence>
<dbReference type="InterPro" id="IPR000792">
    <property type="entry name" value="Tscrpt_reg_LuxR_C"/>
</dbReference>
<protein>
    <recommendedName>
        <fullName evidence="7">HTH luxR-type domain-containing protein</fullName>
    </recommendedName>
</protein>
<evidence type="ECO:0000256" key="2">
    <source>
        <dbReference type="ARBA" id="ARBA00023015"/>
    </source>
</evidence>
<dbReference type="InterPro" id="IPR013249">
    <property type="entry name" value="RNA_pol_sigma70_r4_t2"/>
</dbReference>
<dbReference type="SUPFAM" id="SSF88659">
    <property type="entry name" value="Sigma3 and sigma4 domains of RNA polymerase sigma factors"/>
    <property type="match status" value="1"/>
</dbReference>
<dbReference type="Proteomes" id="UP000194218">
    <property type="component" value="Chromosome"/>
</dbReference>
<feature type="domain" description="HTH luxR-type" evidence="7">
    <location>
        <begin position="152"/>
        <end position="179"/>
    </location>
</feature>
<reference evidence="8 9" key="1">
    <citation type="submission" date="2017-05" db="EMBL/GenBank/DDBJ databases">
        <title>Complete genome sequence of Streptomyces sp. SCSIO 03032 revealed the diverse biosynthetic pathways for its bioactive secondary metabolites.</title>
        <authorList>
            <person name="Ma L."/>
            <person name="Zhu Y."/>
            <person name="Zhang W."/>
            <person name="Zhang G."/>
            <person name="Tian X."/>
            <person name="Zhang S."/>
            <person name="Zhang C."/>
        </authorList>
    </citation>
    <scope>NUCLEOTIDE SEQUENCE [LARGE SCALE GENOMIC DNA]</scope>
    <source>
        <strain evidence="8 9">SCSIO 03032</strain>
    </source>
</reference>
<gene>
    <name evidence="8" type="ORF">CAG99_01690</name>
</gene>
<keyword evidence="3" id="KW-0731">Sigma factor</keyword>
<dbReference type="PANTHER" id="PTHR43133">
    <property type="entry name" value="RNA POLYMERASE ECF-TYPE SIGMA FACTO"/>
    <property type="match status" value="1"/>
</dbReference>
<evidence type="ECO:0000256" key="3">
    <source>
        <dbReference type="ARBA" id="ARBA00023082"/>
    </source>
</evidence>
<keyword evidence="5" id="KW-0804">Transcription</keyword>
<dbReference type="GO" id="GO:0003677">
    <property type="term" value="F:DNA binding"/>
    <property type="evidence" value="ECO:0007669"/>
    <property type="project" value="UniProtKB-KW"/>
</dbReference>
<comment type="similarity">
    <text evidence="1">Belongs to the sigma-70 factor family. ECF subfamily.</text>
</comment>
<keyword evidence="9" id="KW-1185">Reference proteome</keyword>